<keyword evidence="1" id="KW-0812">Transmembrane</keyword>
<gene>
    <name evidence="2" type="ORF">BDV96DRAFT_649330</name>
</gene>
<evidence type="ECO:0000313" key="2">
    <source>
        <dbReference type="EMBL" id="KAF2111962.1"/>
    </source>
</evidence>
<keyword evidence="3" id="KW-1185">Reference proteome</keyword>
<keyword evidence="1" id="KW-0472">Membrane</keyword>
<dbReference type="OrthoDB" id="3726364at2759"/>
<feature type="transmembrane region" description="Helical" evidence="1">
    <location>
        <begin position="109"/>
        <end position="127"/>
    </location>
</feature>
<accession>A0A6A5YXU5</accession>
<evidence type="ECO:0000256" key="1">
    <source>
        <dbReference type="SAM" id="Phobius"/>
    </source>
</evidence>
<reference evidence="2" key="1">
    <citation type="journal article" date="2020" name="Stud. Mycol.">
        <title>101 Dothideomycetes genomes: a test case for predicting lifestyles and emergence of pathogens.</title>
        <authorList>
            <person name="Haridas S."/>
            <person name="Albert R."/>
            <person name="Binder M."/>
            <person name="Bloem J."/>
            <person name="Labutti K."/>
            <person name="Salamov A."/>
            <person name="Andreopoulos B."/>
            <person name="Baker S."/>
            <person name="Barry K."/>
            <person name="Bills G."/>
            <person name="Bluhm B."/>
            <person name="Cannon C."/>
            <person name="Castanera R."/>
            <person name="Culley D."/>
            <person name="Daum C."/>
            <person name="Ezra D."/>
            <person name="Gonzalez J."/>
            <person name="Henrissat B."/>
            <person name="Kuo A."/>
            <person name="Liang C."/>
            <person name="Lipzen A."/>
            <person name="Lutzoni F."/>
            <person name="Magnuson J."/>
            <person name="Mondo S."/>
            <person name="Nolan M."/>
            <person name="Ohm R."/>
            <person name="Pangilinan J."/>
            <person name="Park H.-J."/>
            <person name="Ramirez L."/>
            <person name="Alfaro M."/>
            <person name="Sun H."/>
            <person name="Tritt A."/>
            <person name="Yoshinaga Y."/>
            <person name="Zwiers L.-H."/>
            <person name="Turgeon B."/>
            <person name="Goodwin S."/>
            <person name="Spatafora J."/>
            <person name="Crous P."/>
            <person name="Grigoriev I."/>
        </authorList>
    </citation>
    <scope>NUCLEOTIDE SEQUENCE</scope>
    <source>
        <strain evidence="2">CBS 627.86</strain>
    </source>
</reference>
<feature type="transmembrane region" description="Helical" evidence="1">
    <location>
        <begin position="54"/>
        <end position="74"/>
    </location>
</feature>
<proteinExistence type="predicted"/>
<protein>
    <submittedName>
        <fullName evidence="2">Uncharacterized protein</fullName>
    </submittedName>
</protein>
<feature type="transmembrane region" description="Helical" evidence="1">
    <location>
        <begin position="81"/>
        <end position="97"/>
    </location>
</feature>
<dbReference type="Proteomes" id="UP000799770">
    <property type="component" value="Unassembled WGS sequence"/>
</dbReference>
<dbReference type="AlphaFoldDB" id="A0A6A5YXU5"/>
<dbReference type="EMBL" id="ML977332">
    <property type="protein sequence ID" value="KAF2111962.1"/>
    <property type="molecule type" value="Genomic_DNA"/>
</dbReference>
<dbReference type="Pfam" id="PF14087">
    <property type="entry name" value="DUF4267"/>
    <property type="match status" value="1"/>
</dbReference>
<feature type="transmembrane region" description="Helical" evidence="1">
    <location>
        <begin position="12"/>
        <end position="34"/>
    </location>
</feature>
<sequence>MSDIPSSLYYSYFLDIVPCTIGTLLFWTGVRGFANPQALADTFGLPNATKDEVVFVQSSTGRNLAAALFVWALVYMGERKALGVFLICWTWAGIADTKLLIEHPRGEKALVHVRNIFVLAILGPLLIRSST</sequence>
<name>A0A6A5YXU5_9PLEO</name>
<organism evidence="2 3">
    <name type="scientific">Lophiotrema nucula</name>
    <dbReference type="NCBI Taxonomy" id="690887"/>
    <lineage>
        <taxon>Eukaryota</taxon>
        <taxon>Fungi</taxon>
        <taxon>Dikarya</taxon>
        <taxon>Ascomycota</taxon>
        <taxon>Pezizomycotina</taxon>
        <taxon>Dothideomycetes</taxon>
        <taxon>Pleosporomycetidae</taxon>
        <taxon>Pleosporales</taxon>
        <taxon>Lophiotremataceae</taxon>
        <taxon>Lophiotrema</taxon>
    </lineage>
</organism>
<evidence type="ECO:0000313" key="3">
    <source>
        <dbReference type="Proteomes" id="UP000799770"/>
    </source>
</evidence>
<dbReference type="InterPro" id="IPR025363">
    <property type="entry name" value="DUF4267"/>
</dbReference>
<keyword evidence="1" id="KW-1133">Transmembrane helix</keyword>